<keyword evidence="3" id="KW-1185">Reference proteome</keyword>
<reference evidence="2" key="1">
    <citation type="submission" date="2023-06" db="EMBL/GenBank/DDBJ databases">
        <title>Genome-scale phylogeny and comparative genomics of the fungal order Sordariales.</title>
        <authorList>
            <consortium name="Lawrence Berkeley National Laboratory"/>
            <person name="Hensen N."/>
            <person name="Bonometti L."/>
            <person name="Westerberg I."/>
            <person name="Brannstrom I.O."/>
            <person name="Guillou S."/>
            <person name="Cros-Aarteil S."/>
            <person name="Calhoun S."/>
            <person name="Haridas S."/>
            <person name="Kuo A."/>
            <person name="Mondo S."/>
            <person name="Pangilinan J."/>
            <person name="Riley R."/>
            <person name="LaButti K."/>
            <person name="Andreopoulos B."/>
            <person name="Lipzen A."/>
            <person name="Chen C."/>
            <person name="Yanf M."/>
            <person name="Daum C."/>
            <person name="Ng V."/>
            <person name="Clum A."/>
            <person name="Steindorff A."/>
            <person name="Ohm R."/>
            <person name="Martin F."/>
            <person name="Silar P."/>
            <person name="Natvig D."/>
            <person name="Lalanne C."/>
            <person name="Gautier V."/>
            <person name="Ament-velasquez S.L."/>
            <person name="Kruys A."/>
            <person name="Hutchinson M.I."/>
            <person name="Powell A.J."/>
            <person name="Barry K."/>
            <person name="Miller A.N."/>
            <person name="Grigoriev I.V."/>
            <person name="Debuchy R."/>
            <person name="Gladieux P."/>
            <person name="Thoren M.H."/>
            <person name="Johannesson H."/>
        </authorList>
    </citation>
    <scope>NUCLEOTIDE SEQUENCE</scope>
    <source>
        <strain evidence="2">SMH2392-1A</strain>
    </source>
</reference>
<comment type="caution">
    <text evidence="2">The sequence shown here is derived from an EMBL/GenBank/DDBJ whole genome shotgun (WGS) entry which is preliminary data.</text>
</comment>
<proteinExistence type="predicted"/>
<gene>
    <name evidence="2" type="ORF">B0T26DRAFT_614436</name>
</gene>
<name>A0AA40BFL5_9PEZI</name>
<organism evidence="2 3">
    <name type="scientific">Lasiosphaeria miniovina</name>
    <dbReference type="NCBI Taxonomy" id="1954250"/>
    <lineage>
        <taxon>Eukaryota</taxon>
        <taxon>Fungi</taxon>
        <taxon>Dikarya</taxon>
        <taxon>Ascomycota</taxon>
        <taxon>Pezizomycotina</taxon>
        <taxon>Sordariomycetes</taxon>
        <taxon>Sordariomycetidae</taxon>
        <taxon>Sordariales</taxon>
        <taxon>Lasiosphaeriaceae</taxon>
        <taxon>Lasiosphaeria</taxon>
    </lineage>
</organism>
<dbReference type="AlphaFoldDB" id="A0AA40BFL5"/>
<protein>
    <submittedName>
        <fullName evidence="2">Uncharacterized protein</fullName>
    </submittedName>
</protein>
<accession>A0AA40BFL5</accession>
<evidence type="ECO:0000313" key="2">
    <source>
        <dbReference type="EMBL" id="KAK0733301.1"/>
    </source>
</evidence>
<feature type="region of interest" description="Disordered" evidence="1">
    <location>
        <begin position="1"/>
        <end position="66"/>
    </location>
</feature>
<dbReference type="RefSeq" id="XP_060302178.1">
    <property type="nucleotide sequence ID" value="XM_060435959.1"/>
</dbReference>
<sequence>SLENMDSYAGAAPSYVNRGATQADTAGPHVRNLTEGSFQGSGTAGGPLPEPGSKKDQARLAIGNSR</sequence>
<feature type="non-terminal residue" evidence="2">
    <location>
        <position position="1"/>
    </location>
</feature>
<evidence type="ECO:0000313" key="3">
    <source>
        <dbReference type="Proteomes" id="UP001172101"/>
    </source>
</evidence>
<dbReference type="EMBL" id="JAUIRO010000001">
    <property type="protein sequence ID" value="KAK0733301.1"/>
    <property type="molecule type" value="Genomic_DNA"/>
</dbReference>
<evidence type="ECO:0000256" key="1">
    <source>
        <dbReference type="SAM" id="MobiDB-lite"/>
    </source>
</evidence>
<dbReference type="Proteomes" id="UP001172101">
    <property type="component" value="Unassembled WGS sequence"/>
</dbReference>
<feature type="non-terminal residue" evidence="2">
    <location>
        <position position="66"/>
    </location>
</feature>
<dbReference type="GeneID" id="85319229"/>